<evidence type="ECO:0000256" key="1">
    <source>
        <dbReference type="ARBA" id="ARBA00004141"/>
    </source>
</evidence>
<evidence type="ECO:0000256" key="4">
    <source>
        <dbReference type="ARBA" id="ARBA00023136"/>
    </source>
</evidence>
<sequence>MKNKILFGVSLLFGLMYINAGLNKFFNYMPPPKDMPPELVKLMTAFMQIEWLMPLVGVIEIVGGLLFIPAKTRALGAIIILPVMVGVLLTNIFNAPSGLPIAGVMMLVNIWVIIENRHKYQPMLTK</sequence>
<evidence type="ECO:0000256" key="2">
    <source>
        <dbReference type="ARBA" id="ARBA00022692"/>
    </source>
</evidence>
<keyword evidence="2 5" id="KW-0812">Transmembrane</keyword>
<gene>
    <name evidence="6" type="ORF">SAMN05444266_103267</name>
</gene>
<dbReference type="EMBL" id="FRBL01000003">
    <property type="protein sequence ID" value="SHL41714.1"/>
    <property type="molecule type" value="Genomic_DNA"/>
</dbReference>
<reference evidence="6 7" key="1">
    <citation type="submission" date="2016-11" db="EMBL/GenBank/DDBJ databases">
        <authorList>
            <person name="Jaros S."/>
            <person name="Januszkiewicz K."/>
            <person name="Wedrychowicz H."/>
        </authorList>
    </citation>
    <scope>NUCLEOTIDE SEQUENCE [LARGE SCALE GENOMIC DNA]</scope>
    <source>
        <strain evidence="6 7">DSM 27406</strain>
    </source>
</reference>
<protein>
    <submittedName>
        <fullName evidence="6">DoxX protein</fullName>
    </submittedName>
</protein>
<accession>A0A1M7AGC9</accession>
<evidence type="ECO:0000256" key="3">
    <source>
        <dbReference type="ARBA" id="ARBA00022989"/>
    </source>
</evidence>
<comment type="subcellular location">
    <subcellularLocation>
        <location evidence="1">Membrane</location>
        <topology evidence="1">Multi-pass membrane protein</topology>
    </subcellularLocation>
</comment>
<evidence type="ECO:0000256" key="5">
    <source>
        <dbReference type="SAM" id="Phobius"/>
    </source>
</evidence>
<organism evidence="6 7">
    <name type="scientific">Chitinophaga jiangningensis</name>
    <dbReference type="NCBI Taxonomy" id="1419482"/>
    <lineage>
        <taxon>Bacteria</taxon>
        <taxon>Pseudomonadati</taxon>
        <taxon>Bacteroidota</taxon>
        <taxon>Chitinophagia</taxon>
        <taxon>Chitinophagales</taxon>
        <taxon>Chitinophagaceae</taxon>
        <taxon>Chitinophaga</taxon>
    </lineage>
</organism>
<keyword evidence="3 5" id="KW-1133">Transmembrane helix</keyword>
<name>A0A1M7AGC9_9BACT</name>
<feature type="transmembrane region" description="Helical" evidence="5">
    <location>
        <begin position="74"/>
        <end position="93"/>
    </location>
</feature>
<dbReference type="OrthoDB" id="8161897at2"/>
<dbReference type="GO" id="GO:0016020">
    <property type="term" value="C:membrane"/>
    <property type="evidence" value="ECO:0007669"/>
    <property type="project" value="UniProtKB-SubCell"/>
</dbReference>
<dbReference type="InterPro" id="IPR032808">
    <property type="entry name" value="DoxX"/>
</dbReference>
<evidence type="ECO:0000313" key="6">
    <source>
        <dbReference type="EMBL" id="SHL41714.1"/>
    </source>
</evidence>
<keyword evidence="7" id="KW-1185">Reference proteome</keyword>
<evidence type="ECO:0000313" key="7">
    <source>
        <dbReference type="Proteomes" id="UP000184420"/>
    </source>
</evidence>
<keyword evidence="4 5" id="KW-0472">Membrane</keyword>
<dbReference type="Pfam" id="PF07681">
    <property type="entry name" value="DoxX"/>
    <property type="match status" value="1"/>
</dbReference>
<dbReference type="STRING" id="1419482.SAMN05444266_103267"/>
<proteinExistence type="predicted"/>
<dbReference type="AlphaFoldDB" id="A0A1M7AGC9"/>
<dbReference type="RefSeq" id="WP_073080023.1">
    <property type="nucleotide sequence ID" value="NZ_FRBL01000003.1"/>
</dbReference>
<feature type="transmembrane region" description="Helical" evidence="5">
    <location>
        <begin position="44"/>
        <end position="67"/>
    </location>
</feature>
<feature type="transmembrane region" description="Helical" evidence="5">
    <location>
        <begin position="99"/>
        <end position="116"/>
    </location>
</feature>
<dbReference type="Proteomes" id="UP000184420">
    <property type="component" value="Unassembled WGS sequence"/>
</dbReference>